<keyword evidence="2" id="KW-1185">Reference proteome</keyword>
<accession>A0ACC3NTI4</accession>
<dbReference type="Proteomes" id="UP001281147">
    <property type="component" value="Unassembled WGS sequence"/>
</dbReference>
<evidence type="ECO:0000313" key="1">
    <source>
        <dbReference type="EMBL" id="KAK3722718.1"/>
    </source>
</evidence>
<protein>
    <submittedName>
        <fullName evidence="1">Uncharacterized protein</fullName>
    </submittedName>
</protein>
<reference evidence="1" key="1">
    <citation type="submission" date="2023-07" db="EMBL/GenBank/DDBJ databases">
        <title>Black Yeasts Isolated from many extreme environments.</title>
        <authorList>
            <person name="Coleine C."/>
            <person name="Stajich J.E."/>
            <person name="Selbmann L."/>
        </authorList>
    </citation>
    <scope>NUCLEOTIDE SEQUENCE</scope>
    <source>
        <strain evidence="1">CCFEE 5714</strain>
    </source>
</reference>
<comment type="caution">
    <text evidence="1">The sequence shown here is derived from an EMBL/GenBank/DDBJ whole genome shotgun (WGS) entry which is preliminary data.</text>
</comment>
<sequence length="257" mass="29326">MSAVKSPLLKLLPRAERGFTTYEKLPIVSLRNLVKKRNLGSAKGPKLFLVYLLQNADDAVQLRFRILDLPPELRVRIYELYFESLGAVYSSSQPPITKVCRVLRVESLPLFYQTCRFYLEVRATARHADFLPPREADRAKRITAGLCMSHRTHRFLHALSDTYLSQIRHIRLGTVVIRSANRWNRGFLPVCDIDLSRDSGEVRIPLEYRYLTTGDNGFGERAKAFVKEIAARVGGQKLRKEDVERLLALGDLVNEGA</sequence>
<organism evidence="1 2">
    <name type="scientific">Vermiconidia calcicola</name>
    <dbReference type="NCBI Taxonomy" id="1690605"/>
    <lineage>
        <taxon>Eukaryota</taxon>
        <taxon>Fungi</taxon>
        <taxon>Dikarya</taxon>
        <taxon>Ascomycota</taxon>
        <taxon>Pezizomycotina</taxon>
        <taxon>Dothideomycetes</taxon>
        <taxon>Dothideomycetidae</taxon>
        <taxon>Mycosphaerellales</taxon>
        <taxon>Extremaceae</taxon>
        <taxon>Vermiconidia</taxon>
    </lineage>
</organism>
<dbReference type="EMBL" id="JAUTXU010000012">
    <property type="protein sequence ID" value="KAK3722718.1"/>
    <property type="molecule type" value="Genomic_DNA"/>
</dbReference>
<name>A0ACC3NTI4_9PEZI</name>
<evidence type="ECO:0000313" key="2">
    <source>
        <dbReference type="Proteomes" id="UP001281147"/>
    </source>
</evidence>
<proteinExistence type="predicted"/>
<gene>
    <name evidence="1" type="ORF">LTR37_002289</name>
</gene>